<organism evidence="1 2">
    <name type="scientific">Brachionus calyciflorus</name>
    <dbReference type="NCBI Taxonomy" id="104777"/>
    <lineage>
        <taxon>Eukaryota</taxon>
        <taxon>Metazoa</taxon>
        <taxon>Spiralia</taxon>
        <taxon>Gnathifera</taxon>
        <taxon>Rotifera</taxon>
        <taxon>Eurotatoria</taxon>
        <taxon>Monogononta</taxon>
        <taxon>Pseudotrocha</taxon>
        <taxon>Ploima</taxon>
        <taxon>Brachionidae</taxon>
        <taxon>Brachionus</taxon>
    </lineage>
</organism>
<sequence>MTDPFNSLLVTSDPNISTVCRSFHRLKKRIKISNSCAKLIKNNNLKENIAESEEDEIEVEIEKSVDINNNEMEIDDDETDKKFFF</sequence>
<dbReference type="EMBL" id="CAJNOC010006572">
    <property type="protein sequence ID" value="CAF1080875.1"/>
    <property type="molecule type" value="Genomic_DNA"/>
</dbReference>
<evidence type="ECO:0000313" key="1">
    <source>
        <dbReference type="EMBL" id="CAF1080875.1"/>
    </source>
</evidence>
<dbReference type="AlphaFoldDB" id="A0A814MPV6"/>
<gene>
    <name evidence="1" type="ORF">OXX778_LOCUS20187</name>
</gene>
<evidence type="ECO:0000313" key="2">
    <source>
        <dbReference type="Proteomes" id="UP000663879"/>
    </source>
</evidence>
<protein>
    <submittedName>
        <fullName evidence="1">Uncharacterized protein</fullName>
    </submittedName>
</protein>
<comment type="caution">
    <text evidence="1">The sequence shown here is derived from an EMBL/GenBank/DDBJ whole genome shotgun (WGS) entry which is preliminary data.</text>
</comment>
<accession>A0A814MPV6</accession>
<proteinExistence type="predicted"/>
<keyword evidence="2" id="KW-1185">Reference proteome</keyword>
<dbReference type="Proteomes" id="UP000663879">
    <property type="component" value="Unassembled WGS sequence"/>
</dbReference>
<reference evidence="1" key="1">
    <citation type="submission" date="2021-02" db="EMBL/GenBank/DDBJ databases">
        <authorList>
            <person name="Nowell W R."/>
        </authorList>
    </citation>
    <scope>NUCLEOTIDE SEQUENCE</scope>
    <source>
        <strain evidence="1">Ploen Becks lab</strain>
    </source>
</reference>
<name>A0A814MPV6_9BILA</name>